<protein>
    <submittedName>
        <fullName evidence="1">Uncharacterized protein</fullName>
    </submittedName>
</protein>
<keyword evidence="2" id="KW-1185">Reference proteome</keyword>
<name>A0ABX5STY2_9MICO</name>
<accession>A0ABX5STY2</accession>
<reference evidence="1 2" key="1">
    <citation type="submission" date="2019-03" db="EMBL/GenBank/DDBJ databases">
        <authorList>
            <person name="Dong K."/>
        </authorList>
    </citation>
    <scope>NUCLEOTIDE SEQUENCE [LARGE SCALE GENOMIC DNA]</scope>
    <source>
        <strain evidence="2">dk512</strain>
    </source>
</reference>
<dbReference type="Gene3D" id="3.10.450.590">
    <property type="match status" value="1"/>
</dbReference>
<dbReference type="EMBL" id="CP038266">
    <property type="protein sequence ID" value="QBR88325.1"/>
    <property type="molecule type" value="Genomic_DNA"/>
</dbReference>
<evidence type="ECO:0000313" key="2">
    <source>
        <dbReference type="Proteomes" id="UP000295748"/>
    </source>
</evidence>
<proteinExistence type="predicted"/>
<dbReference type="Proteomes" id="UP000295748">
    <property type="component" value="Chromosome"/>
</dbReference>
<gene>
    <name evidence="1" type="ORF">E4K62_06225</name>
</gene>
<evidence type="ECO:0000313" key="1">
    <source>
        <dbReference type="EMBL" id="QBR88325.1"/>
    </source>
</evidence>
<organism evidence="1 2">
    <name type="scientific">Microbacterium wangchenii</name>
    <dbReference type="NCBI Taxonomy" id="2541726"/>
    <lineage>
        <taxon>Bacteria</taxon>
        <taxon>Bacillati</taxon>
        <taxon>Actinomycetota</taxon>
        <taxon>Actinomycetes</taxon>
        <taxon>Micrococcales</taxon>
        <taxon>Microbacteriaceae</taxon>
        <taxon>Microbacterium</taxon>
    </lineage>
</organism>
<sequence length="187" mass="19710">MDEIREAQDAVRVARERLEAAVDAARAAGRTWADIGKELGMTRQAAFKRFGKPVDPVGGEPLVRRGVADVRTLTEHVFTLIATGDHAGLSQAMHPVTARELPAETIAETWRTVLGEVGALQGFQNTRVEVPGGGEVLTDDDAVVGTVVGATTLVCEAGEISGRVAVDDQGLVVGILLVPTDHAPLPF</sequence>
<dbReference type="RefSeq" id="WP_135064975.1">
    <property type="nucleotide sequence ID" value="NZ_CP038266.1"/>
</dbReference>